<organism evidence="2 3">
    <name type="scientific">Schinkia azotoformans MEV2011</name>
    <dbReference type="NCBI Taxonomy" id="1348973"/>
    <lineage>
        <taxon>Bacteria</taxon>
        <taxon>Bacillati</taxon>
        <taxon>Bacillota</taxon>
        <taxon>Bacilli</taxon>
        <taxon>Bacillales</taxon>
        <taxon>Bacillaceae</taxon>
        <taxon>Calidifontibacillus/Schinkia group</taxon>
        <taxon>Schinkia</taxon>
    </lineage>
</organism>
<sequence>MVKRKVMVGVLTVGLAFGVVGTVAFANELPSKESIQELFKDGIPSFKEMLPFMKEMHPNWTDEQLEDMYKSCHGEGGMMGNPEAIPQHTNMMNL</sequence>
<dbReference type="CDD" id="cd14279">
    <property type="entry name" value="CUE"/>
    <property type="match status" value="1"/>
</dbReference>
<accession>A0A072NL67</accession>
<dbReference type="EMBL" id="JJRY01000008">
    <property type="protein sequence ID" value="KEF38434.1"/>
    <property type="molecule type" value="Genomic_DNA"/>
</dbReference>
<dbReference type="Proteomes" id="UP000027936">
    <property type="component" value="Unassembled WGS sequence"/>
</dbReference>
<reference evidence="2 3" key="1">
    <citation type="submission" date="2014-04" db="EMBL/GenBank/DDBJ databases">
        <title>Draft genome sequence of Bacillus azotoformans MEV2011, a (co-) denitrifying strain unable to grow in the presence of oxygen.</title>
        <authorList>
            <person name="Nielsen M."/>
            <person name="Schreiber L."/>
            <person name="Finster K."/>
            <person name="Schramm A."/>
        </authorList>
    </citation>
    <scope>NUCLEOTIDE SEQUENCE [LARGE SCALE GENOMIC DNA]</scope>
    <source>
        <strain evidence="2 3">MEV2011</strain>
    </source>
</reference>
<gene>
    <name evidence="2" type="ORF">M670_02478</name>
</gene>
<evidence type="ECO:0000313" key="2">
    <source>
        <dbReference type="EMBL" id="KEF38434.1"/>
    </source>
</evidence>
<evidence type="ECO:0000313" key="3">
    <source>
        <dbReference type="Proteomes" id="UP000027936"/>
    </source>
</evidence>
<proteinExistence type="predicted"/>
<dbReference type="OrthoDB" id="2166958at2"/>
<dbReference type="PATRIC" id="fig|1348973.3.peg.2398"/>
<evidence type="ECO:0000256" key="1">
    <source>
        <dbReference type="SAM" id="MobiDB-lite"/>
    </source>
</evidence>
<feature type="region of interest" description="Disordered" evidence="1">
    <location>
        <begin position="71"/>
        <end position="94"/>
    </location>
</feature>
<dbReference type="RefSeq" id="WP_035195797.1">
    <property type="nucleotide sequence ID" value="NZ_JJRY01000008.1"/>
</dbReference>
<dbReference type="AlphaFoldDB" id="A0A072NL67"/>
<comment type="caution">
    <text evidence="2">The sequence shown here is derived from an EMBL/GenBank/DDBJ whole genome shotgun (WGS) entry which is preliminary data.</text>
</comment>
<protein>
    <recommendedName>
        <fullName evidence="4">FAD/FMN-containing dehydrogenase</fullName>
    </recommendedName>
</protein>
<name>A0A072NL67_SCHAZ</name>
<evidence type="ECO:0008006" key="4">
    <source>
        <dbReference type="Google" id="ProtNLM"/>
    </source>
</evidence>